<evidence type="ECO:0000256" key="7">
    <source>
        <dbReference type="ARBA" id="ARBA00022833"/>
    </source>
</evidence>
<keyword evidence="7" id="KW-0862">Zinc</keyword>
<accession>A0ABR7CMW9</accession>
<dbReference type="Proteomes" id="UP000636891">
    <property type="component" value="Unassembled WGS sequence"/>
</dbReference>
<evidence type="ECO:0000256" key="9">
    <source>
        <dbReference type="RuleBase" id="RU003946"/>
    </source>
</evidence>
<keyword evidence="8" id="KW-0460">Magnesium</keyword>
<evidence type="ECO:0000256" key="10">
    <source>
        <dbReference type="SAM" id="SignalP"/>
    </source>
</evidence>
<evidence type="ECO:0000313" key="11">
    <source>
        <dbReference type="EMBL" id="MBC5617002.1"/>
    </source>
</evidence>
<evidence type="ECO:0000256" key="5">
    <source>
        <dbReference type="ARBA" id="ARBA00022723"/>
    </source>
</evidence>
<comment type="similarity">
    <text evidence="3 9">Belongs to the alkaline phosphatase family.</text>
</comment>
<evidence type="ECO:0000256" key="1">
    <source>
        <dbReference type="ARBA" id="ARBA00001946"/>
    </source>
</evidence>
<comment type="caution">
    <text evidence="11">The sequence shown here is derived from an EMBL/GenBank/DDBJ whole genome shotgun (WGS) entry which is preliminary data.</text>
</comment>
<dbReference type="PANTHER" id="PTHR11596:SF5">
    <property type="entry name" value="ALKALINE PHOSPHATASE"/>
    <property type="match status" value="1"/>
</dbReference>
<dbReference type="InterPro" id="IPR018299">
    <property type="entry name" value="Alkaline_phosphatase_AS"/>
</dbReference>
<keyword evidence="4" id="KW-0597">Phosphoprotein</keyword>
<name>A0ABR7CMW9_9BACT</name>
<reference evidence="11 12" key="1">
    <citation type="submission" date="2020-08" db="EMBL/GenBank/DDBJ databases">
        <title>Genome public.</title>
        <authorList>
            <person name="Liu C."/>
            <person name="Sun Q."/>
        </authorList>
    </citation>
    <scope>NUCLEOTIDE SEQUENCE [LARGE SCALE GENOMIC DNA]</scope>
    <source>
        <strain evidence="11 12">New-7</strain>
    </source>
</reference>
<dbReference type="RefSeq" id="WP_118456949.1">
    <property type="nucleotide sequence ID" value="NZ_JACOOK010000004.1"/>
</dbReference>
<dbReference type="SMART" id="SM00098">
    <property type="entry name" value="alkPPc"/>
    <property type="match status" value="1"/>
</dbReference>
<evidence type="ECO:0000256" key="6">
    <source>
        <dbReference type="ARBA" id="ARBA00022801"/>
    </source>
</evidence>
<evidence type="ECO:0000313" key="12">
    <source>
        <dbReference type="Proteomes" id="UP000636891"/>
    </source>
</evidence>
<protein>
    <submittedName>
        <fullName evidence="11">Alkaline phosphatase</fullName>
    </submittedName>
</protein>
<keyword evidence="12" id="KW-1185">Reference proteome</keyword>
<dbReference type="PROSITE" id="PS00123">
    <property type="entry name" value="ALKALINE_PHOSPHATASE"/>
    <property type="match status" value="1"/>
</dbReference>
<evidence type="ECO:0000256" key="3">
    <source>
        <dbReference type="ARBA" id="ARBA00005984"/>
    </source>
</evidence>
<proteinExistence type="inferred from homology"/>
<gene>
    <name evidence="11" type="ORF">H8S08_08240</name>
</gene>
<evidence type="ECO:0000256" key="2">
    <source>
        <dbReference type="ARBA" id="ARBA00001947"/>
    </source>
</evidence>
<dbReference type="EMBL" id="JACOOK010000004">
    <property type="protein sequence ID" value="MBC5617002.1"/>
    <property type="molecule type" value="Genomic_DNA"/>
</dbReference>
<dbReference type="InterPro" id="IPR001952">
    <property type="entry name" value="Alkaline_phosphatase"/>
</dbReference>
<evidence type="ECO:0000256" key="8">
    <source>
        <dbReference type="ARBA" id="ARBA00022842"/>
    </source>
</evidence>
<dbReference type="CDD" id="cd16012">
    <property type="entry name" value="ALP"/>
    <property type="match status" value="1"/>
</dbReference>
<dbReference type="PRINTS" id="PR00113">
    <property type="entry name" value="ALKPHPHTASE"/>
</dbReference>
<keyword evidence="10" id="KW-0732">Signal</keyword>
<dbReference type="PANTHER" id="PTHR11596">
    <property type="entry name" value="ALKALINE PHOSPHATASE"/>
    <property type="match status" value="1"/>
</dbReference>
<dbReference type="Pfam" id="PF00245">
    <property type="entry name" value="Alk_phosphatase"/>
    <property type="match status" value="1"/>
</dbReference>
<keyword evidence="6" id="KW-0378">Hydrolase</keyword>
<evidence type="ECO:0000256" key="4">
    <source>
        <dbReference type="ARBA" id="ARBA00022553"/>
    </source>
</evidence>
<dbReference type="Gene3D" id="3.40.720.10">
    <property type="entry name" value="Alkaline Phosphatase, subunit A"/>
    <property type="match status" value="1"/>
</dbReference>
<keyword evidence="5" id="KW-0479">Metal-binding</keyword>
<comment type="cofactor">
    <cofactor evidence="1">
        <name>Mg(2+)</name>
        <dbReference type="ChEBI" id="CHEBI:18420"/>
    </cofactor>
</comment>
<feature type="chain" id="PRO_5045911066" evidence="10">
    <location>
        <begin position="18"/>
        <end position="376"/>
    </location>
</feature>
<organism evidence="11 12">
    <name type="scientific">Alistipes hominis</name>
    <dbReference type="NCBI Taxonomy" id="2763015"/>
    <lineage>
        <taxon>Bacteria</taxon>
        <taxon>Pseudomonadati</taxon>
        <taxon>Bacteroidota</taxon>
        <taxon>Bacteroidia</taxon>
        <taxon>Bacteroidales</taxon>
        <taxon>Rikenellaceae</taxon>
        <taxon>Alistipes</taxon>
    </lineage>
</organism>
<sequence>MKKIVLGLLVVWMAALTADLSAKSGPGPKKSGKCAVKNVIYMIGDGMGLSQVSMMMLENGYRPTAFDRSGNIALIKTYSANNRVTDSAAAGTALASGNKTDNGMLGMGPDGQVFKSIMERAKEEGYQTGLVVTVYLQHATPGAFFAHVPSRGDLDVISEQFVESGVDVALGGGKKFLQEGQKDGKPLIDALKTKDYRVVYDMNELNGVDRGKVVGLFADEYMPTVMKGRDENYLCNATKKALEILSNNAAGSKKGFMVMIEGSQIDSEGHANNAEGILAETRDFERAVGAAMDFADTHPGTLVVVTADHETSGLSITSNKTDFTLSESGIGYQFGTTGHTGTLVPVYLYGACADRINGIMDNTDLPKEIAALMRLK</sequence>
<feature type="signal peptide" evidence="10">
    <location>
        <begin position="1"/>
        <end position="17"/>
    </location>
</feature>
<comment type="cofactor">
    <cofactor evidence="2">
        <name>Zn(2+)</name>
        <dbReference type="ChEBI" id="CHEBI:29105"/>
    </cofactor>
</comment>
<dbReference type="SUPFAM" id="SSF53649">
    <property type="entry name" value="Alkaline phosphatase-like"/>
    <property type="match status" value="1"/>
</dbReference>
<dbReference type="InterPro" id="IPR017850">
    <property type="entry name" value="Alkaline_phosphatase_core_sf"/>
</dbReference>